<evidence type="ECO:0000256" key="1">
    <source>
        <dbReference type="ARBA" id="ARBA00004141"/>
    </source>
</evidence>
<dbReference type="InterPro" id="IPR002524">
    <property type="entry name" value="Cation_efflux"/>
</dbReference>
<evidence type="ECO:0000256" key="5">
    <source>
        <dbReference type="ARBA" id="ARBA00022989"/>
    </source>
</evidence>
<keyword evidence="12" id="KW-1185">Reference proteome</keyword>
<evidence type="ECO:0000256" key="4">
    <source>
        <dbReference type="ARBA" id="ARBA00022692"/>
    </source>
</evidence>
<evidence type="ECO:0000256" key="8">
    <source>
        <dbReference type="SAM" id="SignalP"/>
    </source>
</evidence>
<dbReference type="PANTHER" id="PTHR43840:SF15">
    <property type="entry name" value="MITOCHONDRIAL METAL TRANSPORTER 1-RELATED"/>
    <property type="match status" value="1"/>
</dbReference>
<evidence type="ECO:0000313" key="11">
    <source>
        <dbReference type="EMBL" id="QUE52369.1"/>
    </source>
</evidence>
<comment type="subcellular location">
    <subcellularLocation>
        <location evidence="1">Membrane</location>
        <topology evidence="1">Multi-pass membrane protein</topology>
    </subcellularLocation>
</comment>
<proteinExistence type="inferred from homology"/>
<feature type="domain" description="Cation efflux protein cytoplasmic" evidence="10">
    <location>
        <begin position="200"/>
        <end position="277"/>
    </location>
</feature>
<dbReference type="KEGG" id="lamb:KBB96_05625"/>
<comment type="similarity">
    <text evidence="2">Belongs to the cation diffusion facilitator (CDF) transporter (TC 2.A.4) family.</text>
</comment>
<dbReference type="GO" id="GO:0005886">
    <property type="term" value="C:plasma membrane"/>
    <property type="evidence" value="ECO:0007669"/>
    <property type="project" value="TreeGrafter"/>
</dbReference>
<dbReference type="InterPro" id="IPR050291">
    <property type="entry name" value="CDF_Transporter"/>
</dbReference>
<dbReference type="GO" id="GO:0015086">
    <property type="term" value="F:cadmium ion transmembrane transporter activity"/>
    <property type="evidence" value="ECO:0007669"/>
    <property type="project" value="TreeGrafter"/>
</dbReference>
<feature type="domain" description="Cation efflux protein transmembrane" evidence="9">
    <location>
        <begin position="4"/>
        <end position="195"/>
    </location>
</feature>
<keyword evidence="4 7" id="KW-0812">Transmembrane</keyword>
<keyword evidence="8" id="KW-0732">Signal</keyword>
<dbReference type="Pfam" id="PF01545">
    <property type="entry name" value="Cation_efflux"/>
    <property type="match status" value="1"/>
</dbReference>
<name>A0A975J1R0_9BACT</name>
<dbReference type="AlphaFoldDB" id="A0A975J1R0"/>
<evidence type="ECO:0000313" key="12">
    <source>
        <dbReference type="Proteomes" id="UP000676169"/>
    </source>
</evidence>
<reference evidence="11" key="1">
    <citation type="submission" date="2021-04" db="EMBL/GenBank/DDBJ databases">
        <title>Luteolibacter sp. 32A isolated from the skin of an Anderson's salamander (Ambystoma andersonii).</title>
        <authorList>
            <person name="Spergser J."/>
            <person name="Busse H.-J."/>
        </authorList>
    </citation>
    <scope>NUCLEOTIDE SEQUENCE</scope>
    <source>
        <strain evidence="11">32A</strain>
    </source>
</reference>
<dbReference type="GO" id="GO:0015341">
    <property type="term" value="F:zinc efflux antiporter activity"/>
    <property type="evidence" value="ECO:0007669"/>
    <property type="project" value="TreeGrafter"/>
</dbReference>
<evidence type="ECO:0000256" key="6">
    <source>
        <dbReference type="ARBA" id="ARBA00023136"/>
    </source>
</evidence>
<dbReference type="Proteomes" id="UP000676169">
    <property type="component" value="Chromosome"/>
</dbReference>
<dbReference type="Gene3D" id="3.30.70.1350">
    <property type="entry name" value="Cation efflux protein, cytoplasmic domain"/>
    <property type="match status" value="1"/>
</dbReference>
<evidence type="ECO:0000259" key="10">
    <source>
        <dbReference type="Pfam" id="PF16916"/>
    </source>
</evidence>
<accession>A0A975J1R0</accession>
<feature type="transmembrane region" description="Helical" evidence="7">
    <location>
        <begin position="71"/>
        <end position="90"/>
    </location>
</feature>
<feature type="signal peptide" evidence="8">
    <location>
        <begin position="1"/>
        <end position="20"/>
    </location>
</feature>
<evidence type="ECO:0000256" key="7">
    <source>
        <dbReference type="SAM" id="Phobius"/>
    </source>
</evidence>
<dbReference type="InterPro" id="IPR036837">
    <property type="entry name" value="Cation_efflux_CTD_sf"/>
</dbReference>
<evidence type="ECO:0000256" key="3">
    <source>
        <dbReference type="ARBA" id="ARBA00022448"/>
    </source>
</evidence>
<sequence>MNLSLRVAVLLLGTKVTAAALTGSSAIYSDAAESVVHLLAVGFAVWALRLSHKPADETHHFGHDKVSFLSAGFEGAMISAAALLILYEAVRQVVFGFEISNIAVGASLTGVAAAINLALGLMLVRVGKKRGSPLIRANGIHVLTDVWSSVAVLVALLLIVLTKWKWWDPIAASLAAFNILWTGFKLIRESLGGLLDEADPKVEKEIRDLLTRETVARGMTFHNLRHRHSGRTHWVEFHLLTDDDLTVGKAHDLATEIEAAVAAMLHPDGRVISHLEPRSVGHHDEAWEGR</sequence>
<dbReference type="NCBIfam" id="TIGR01297">
    <property type="entry name" value="CDF"/>
    <property type="match status" value="1"/>
</dbReference>
<feature type="transmembrane region" description="Helical" evidence="7">
    <location>
        <begin position="145"/>
        <end position="164"/>
    </location>
</feature>
<dbReference type="RefSeq" id="WP_211633297.1">
    <property type="nucleotide sequence ID" value="NZ_CP073100.1"/>
</dbReference>
<dbReference type="GO" id="GO:0006882">
    <property type="term" value="P:intracellular zinc ion homeostasis"/>
    <property type="evidence" value="ECO:0007669"/>
    <property type="project" value="TreeGrafter"/>
</dbReference>
<feature type="chain" id="PRO_5036857084" evidence="8">
    <location>
        <begin position="21"/>
        <end position="290"/>
    </location>
</feature>
<keyword evidence="6 7" id="KW-0472">Membrane</keyword>
<dbReference type="SUPFAM" id="SSF161111">
    <property type="entry name" value="Cation efflux protein transmembrane domain-like"/>
    <property type="match status" value="1"/>
</dbReference>
<keyword evidence="3" id="KW-0813">Transport</keyword>
<organism evidence="11 12">
    <name type="scientific">Luteolibacter ambystomatis</name>
    <dbReference type="NCBI Taxonomy" id="2824561"/>
    <lineage>
        <taxon>Bacteria</taxon>
        <taxon>Pseudomonadati</taxon>
        <taxon>Verrucomicrobiota</taxon>
        <taxon>Verrucomicrobiia</taxon>
        <taxon>Verrucomicrobiales</taxon>
        <taxon>Verrucomicrobiaceae</taxon>
        <taxon>Luteolibacter</taxon>
    </lineage>
</organism>
<dbReference type="SUPFAM" id="SSF160240">
    <property type="entry name" value="Cation efflux protein cytoplasmic domain-like"/>
    <property type="match status" value="1"/>
</dbReference>
<dbReference type="InterPro" id="IPR027469">
    <property type="entry name" value="Cation_efflux_TMD_sf"/>
</dbReference>
<gene>
    <name evidence="11" type="ORF">KBB96_05625</name>
</gene>
<feature type="transmembrane region" description="Helical" evidence="7">
    <location>
        <begin position="102"/>
        <end position="124"/>
    </location>
</feature>
<dbReference type="InterPro" id="IPR058533">
    <property type="entry name" value="Cation_efflux_TM"/>
</dbReference>
<dbReference type="PANTHER" id="PTHR43840">
    <property type="entry name" value="MITOCHONDRIAL METAL TRANSPORTER 1-RELATED"/>
    <property type="match status" value="1"/>
</dbReference>
<evidence type="ECO:0000259" key="9">
    <source>
        <dbReference type="Pfam" id="PF01545"/>
    </source>
</evidence>
<dbReference type="EMBL" id="CP073100">
    <property type="protein sequence ID" value="QUE52369.1"/>
    <property type="molecule type" value="Genomic_DNA"/>
</dbReference>
<evidence type="ECO:0000256" key="2">
    <source>
        <dbReference type="ARBA" id="ARBA00008114"/>
    </source>
</evidence>
<keyword evidence="5 7" id="KW-1133">Transmembrane helix</keyword>
<dbReference type="Pfam" id="PF16916">
    <property type="entry name" value="ZT_dimer"/>
    <property type="match status" value="1"/>
</dbReference>
<dbReference type="InterPro" id="IPR027470">
    <property type="entry name" value="Cation_efflux_CTD"/>
</dbReference>
<protein>
    <submittedName>
        <fullName evidence="11">Cation transporter</fullName>
    </submittedName>
</protein>
<dbReference type="GO" id="GO:0015093">
    <property type="term" value="F:ferrous iron transmembrane transporter activity"/>
    <property type="evidence" value="ECO:0007669"/>
    <property type="project" value="TreeGrafter"/>
</dbReference>
<dbReference type="Gene3D" id="1.20.1510.10">
    <property type="entry name" value="Cation efflux protein transmembrane domain"/>
    <property type="match status" value="1"/>
</dbReference>